<comment type="cofactor">
    <cofactor evidence="2">
        <name>Zn(2+)</name>
        <dbReference type="ChEBI" id="CHEBI:29105"/>
    </cofactor>
</comment>
<evidence type="ECO:0000256" key="4">
    <source>
        <dbReference type="ARBA" id="ARBA00012477"/>
    </source>
</evidence>
<dbReference type="Pfam" id="PF12706">
    <property type="entry name" value="Lactamase_B_2"/>
    <property type="match status" value="1"/>
</dbReference>
<evidence type="ECO:0000313" key="14">
    <source>
        <dbReference type="EMBL" id="KAK9727575.1"/>
    </source>
</evidence>
<comment type="catalytic activity">
    <reaction evidence="1">
        <text>Endonucleolytic cleavage of RNA, removing extra 3' nucleotides from tRNA precursor, generating 3' termini of tRNAs. A 3'-hydroxy group is left at the tRNA terminus and a 5'-phosphoryl group is left at the trailer molecule.</text>
        <dbReference type="EC" id="3.1.26.11"/>
    </reaction>
</comment>
<evidence type="ECO:0000256" key="3">
    <source>
        <dbReference type="ARBA" id="ARBA00007823"/>
    </source>
</evidence>
<keyword evidence="7" id="KW-0479">Metal-binding</keyword>
<organism evidence="14 15">
    <name type="scientific">Basidiobolus ranarum</name>
    <dbReference type="NCBI Taxonomy" id="34480"/>
    <lineage>
        <taxon>Eukaryota</taxon>
        <taxon>Fungi</taxon>
        <taxon>Fungi incertae sedis</taxon>
        <taxon>Zoopagomycota</taxon>
        <taxon>Entomophthoromycotina</taxon>
        <taxon>Basidiobolomycetes</taxon>
        <taxon>Basidiobolales</taxon>
        <taxon>Basidiobolaceae</taxon>
        <taxon>Basidiobolus</taxon>
    </lineage>
</organism>
<protein>
    <recommendedName>
        <fullName evidence="4">ribonuclease Z</fullName>
        <ecNumber evidence="4">3.1.26.11</ecNumber>
    </recommendedName>
</protein>
<sequence>MKSYIQILGASTTDVTPSVVVHFDSQRYLFNCGEGTQRLCIEKKVRLAKLQNIFFTRINWENTGGVPGMMLTLADAGTTKLTLHGGPNLTHFIAATRNFIQRSSLKLSLNETMKPYQDENLNMAIVQLQPDSKIMQSIDPTSTRKRKHQDESANSLETNDADNIRETILKKMFGERNINVSLCTEARSEVQKDRINKKSRVQDSTSERKMYERLPKVNRSHISLCYICQGPSVKGKFDAKTATELGVQRGPDFGKLKNGQAVTTPEGVVVNPEQVVGPSRPGTNFMIIDCPSTAYIPSLIEASEFKAYQGSSKKLQAHCIVHMVGDDVLESKKYQKWINKFGSETQHIVSHPKLCSQVIAFTGSARAQLRLSQIDNKIFPIPYFSNSPEKLLSSIPNLPRNIVEASSLLVYHTEPIQKLDKSEILPPFDPEDRELKSFLHKRKDYVGAIAKLNRGHTNIDQTKTSTHDVVVTTLGTGSSLPSRYRNVSSTVITIPNIGSILLDAGEGTYGQLYRHLGVLKSHNQMIGQSVNGFLKSLKFIFVSHLHADHHLGVIRVLDKWNELQGDTQNQPLYIVAPLRFQTWLQEYNDIQEIGLRNIRFINAEDLVYHKKRHYTPHYLKGLKDILNFKEVKTTDVIHCPWAYGISLEHADGWKLVYSGDTRPCDKLVQLGKDATLLIHEATFENEKKQEAIEKRHSTTGEAIDVNDRMNSSFLLLTHFSQRYPQVPVFTESHAKVGISFDLMSIRLSDLPKLSRFIQPLKVLYHSSYGELDSEEE</sequence>
<keyword evidence="5" id="KW-0819">tRNA processing</keyword>
<comment type="caution">
    <text evidence="14">The sequence shown here is derived from an EMBL/GenBank/DDBJ whole genome shotgun (WGS) entry which is preliminary data.</text>
</comment>
<dbReference type="Gene3D" id="3.60.15.10">
    <property type="entry name" value="Ribonuclease Z/Hydroxyacylglutathione hydrolase-like"/>
    <property type="match status" value="2"/>
</dbReference>
<evidence type="ECO:0000313" key="15">
    <source>
        <dbReference type="Proteomes" id="UP001479436"/>
    </source>
</evidence>
<keyword evidence="6" id="KW-0540">Nuclease</keyword>
<dbReference type="EC" id="3.1.26.11" evidence="4"/>
<proteinExistence type="inferred from homology"/>
<evidence type="ECO:0000256" key="11">
    <source>
        <dbReference type="SAM" id="MobiDB-lite"/>
    </source>
</evidence>
<keyword evidence="10" id="KW-0862">Zinc</keyword>
<reference evidence="14 15" key="1">
    <citation type="submission" date="2023-04" db="EMBL/GenBank/DDBJ databases">
        <title>Genome of Basidiobolus ranarum AG-B5.</title>
        <authorList>
            <person name="Stajich J.E."/>
            <person name="Carter-House D."/>
            <person name="Gryganskyi A."/>
        </authorList>
    </citation>
    <scope>NUCLEOTIDE SEQUENCE [LARGE SCALE GENOMIC DNA]</scope>
    <source>
        <strain evidence="14 15">AG-B5</strain>
    </source>
</reference>
<dbReference type="CDD" id="cd07718">
    <property type="entry name" value="RNaseZ_ELAC1_ELAC2-C-term-like_MBL-fold"/>
    <property type="match status" value="1"/>
</dbReference>
<evidence type="ECO:0000256" key="10">
    <source>
        <dbReference type="ARBA" id="ARBA00022833"/>
    </source>
</evidence>
<dbReference type="InterPro" id="IPR001279">
    <property type="entry name" value="Metallo-B-lactamas"/>
</dbReference>
<dbReference type="PANTHER" id="PTHR12553">
    <property type="entry name" value="ZINC PHOSPHODIESTERASE ELAC PROTEIN 2"/>
    <property type="match status" value="1"/>
</dbReference>
<accession>A0ABR2W903</accession>
<keyword evidence="8" id="KW-0255">Endonuclease</keyword>
<dbReference type="InterPro" id="IPR036866">
    <property type="entry name" value="RibonucZ/Hydroxyglut_hydro"/>
</dbReference>
<evidence type="ECO:0000256" key="8">
    <source>
        <dbReference type="ARBA" id="ARBA00022759"/>
    </source>
</evidence>
<evidence type="ECO:0000256" key="5">
    <source>
        <dbReference type="ARBA" id="ARBA00022694"/>
    </source>
</evidence>
<name>A0ABR2W903_9FUNG</name>
<dbReference type="PANTHER" id="PTHR12553:SF49">
    <property type="entry name" value="ZINC PHOSPHODIESTERASE ELAC PROTEIN 2"/>
    <property type="match status" value="1"/>
</dbReference>
<evidence type="ECO:0000256" key="6">
    <source>
        <dbReference type="ARBA" id="ARBA00022722"/>
    </source>
</evidence>
<comment type="similarity">
    <text evidence="3">Belongs to the RNase Z family.</text>
</comment>
<evidence type="ECO:0000256" key="2">
    <source>
        <dbReference type="ARBA" id="ARBA00001947"/>
    </source>
</evidence>
<evidence type="ECO:0000256" key="1">
    <source>
        <dbReference type="ARBA" id="ARBA00000402"/>
    </source>
</evidence>
<evidence type="ECO:0000259" key="12">
    <source>
        <dbReference type="Pfam" id="PF12706"/>
    </source>
</evidence>
<dbReference type="EMBL" id="JASJQH010006917">
    <property type="protein sequence ID" value="KAK9727575.1"/>
    <property type="molecule type" value="Genomic_DNA"/>
</dbReference>
<dbReference type="Proteomes" id="UP001479436">
    <property type="component" value="Unassembled WGS sequence"/>
</dbReference>
<evidence type="ECO:0000259" key="13">
    <source>
        <dbReference type="Pfam" id="PF13691"/>
    </source>
</evidence>
<gene>
    <name evidence="14" type="ORF">K7432_001742</name>
</gene>
<keyword evidence="9" id="KW-0378">Hydrolase</keyword>
<feature type="domain" description="Metallo-beta-lactamase" evidence="12">
    <location>
        <begin position="500"/>
        <end position="719"/>
    </location>
</feature>
<dbReference type="Pfam" id="PF13691">
    <property type="entry name" value="Lactamase_B_4"/>
    <property type="match status" value="1"/>
</dbReference>
<evidence type="ECO:0000256" key="9">
    <source>
        <dbReference type="ARBA" id="ARBA00022801"/>
    </source>
</evidence>
<dbReference type="InterPro" id="IPR027794">
    <property type="entry name" value="tRNase_Z_dom"/>
</dbReference>
<evidence type="ECO:0000256" key="7">
    <source>
        <dbReference type="ARBA" id="ARBA00022723"/>
    </source>
</evidence>
<dbReference type="InterPro" id="IPR047151">
    <property type="entry name" value="RNZ2-like"/>
</dbReference>
<dbReference type="SUPFAM" id="SSF56281">
    <property type="entry name" value="Metallo-hydrolase/oxidoreductase"/>
    <property type="match status" value="2"/>
</dbReference>
<feature type="domain" description="tRNase Z endonuclease" evidence="13">
    <location>
        <begin position="6"/>
        <end position="65"/>
    </location>
</feature>
<feature type="region of interest" description="Disordered" evidence="11">
    <location>
        <begin position="134"/>
        <end position="157"/>
    </location>
</feature>
<keyword evidence="15" id="KW-1185">Reference proteome</keyword>